<dbReference type="GO" id="GO:0045053">
    <property type="term" value="P:protein retention in Golgi apparatus"/>
    <property type="evidence" value="ECO:0007669"/>
    <property type="project" value="TreeGrafter"/>
</dbReference>
<feature type="domain" description="VPS13-like middle region" evidence="5">
    <location>
        <begin position="691"/>
        <end position="947"/>
    </location>
</feature>
<dbReference type="GO" id="GO:0006869">
    <property type="term" value="P:lipid transport"/>
    <property type="evidence" value="ECO:0007669"/>
    <property type="project" value="UniProtKB-KW"/>
</dbReference>
<sequence>MNEIIQYNFGLSIIFAGRFVGLKEKRVWKLEVVNVSKWKHVGNLLTKKTFQEQFKSDEKSELYTAIGYAETDSDITRPKEYIAAKLEAKFAKMTLTLIDDQSRDPYIIKFHLKDVFSSLQQRPAAKAIKFEANVKTYTVNGTPQEGLIPDMVTSQANMTDNKNHLLDVLFETNPLDEACDTRVKLNTRHIEFIYDAVTVNNLVNFFKPPDSVNLQELTQTAVNTIDAIMERSATGLSHFINQKKVTEISVDIQPSYVIIPKIGWFKKDSCALILDLGNLKMETVDEPTTTAYDRFNITLDRFQILFSSSGDDWRVYRKESKSHMHLLEPIEMHIVLQKCRLDKDPNLAKIKLSAELPLLSLNMSDKRLHELIELADSIPLPESAVLPRKEFSLLRAQHLMYCMILLQARSFRNMKKKDKANSLRSKVDISIHQVDDGQVVRLKVASLGTEVAIHTCDIDVEAYLRGIILQHEVDGQVVNLVNSPREDGPTNLLHVHYIKTKKDDPNFDTAYGKIEQKIDVAFTRLQIILYQEAVLHVLELVHKMKQAAKRQKYIVTVRTEEGKDRKKEEKRTKYGTRYESARLQDLSGTPYVDKNDPLKQRDYKEALSEIEIQGITVCGKQMSDKSIEVNVKLQDIVLEDSRHHKTDGITRMIQRRQSPISKDGISNMIDVSYKQDCSEDSTDRIKKPSLSSYCMDIVVKIENPEIILIEDQLNPYCNCLVLNTETTLKMKVHPEYQKISTKVNDLQIFSCVFSNREAVAAQILNKSEIWFESEKNFNKGTEMRIETSNLIFNISPATIKTISKICAALATTPELKKETCTYTVPHDLWEVKKLVDSDFWFLSEEPEKQEEELVNVDAEWKVRLEQLIAKIPLMIIRIEGGVGMRTVPLLRVESSISADVKNWTSKLSVEGTLKFEVAYHNEKLSVWEPLLEPIVEDGKKERWELGLEAFGDAYMLVEPSVKAGEILSPFCIRNQLDLEVVITLDDSLKVEESNDLKVKIPPGKQSKLWNKKKRENISEIEATQDGDEKTFNFLFEKLNVTKEVTVKRAEKRLYKINTPTKSEEVLTFIVNTETPIGQKIVSIQSNIKIKNHFQIPIEVYYVDDTITCCGVVASDTDFSVPLTAVYTQRKEFQFKPNYETYHRSASVSWKDSKKFGTVQLLKCEPTNRCLPFYITVKVDVEDVYFEVGNTLSAKSYIFHLSPTFILHNLLPYPIRVQLEGIAEERTLQKGENTALLHACFEKNSCVNITILTYKGKEWSGKSLISSNIPEQSILTFEANQCTPKCTLNLGLHCKKNDGCMDISVYSPYWMVNKTRQDLFYKATDSDAVKLEHDNLDIVMFSFKEKTLLSFTKRVSI</sequence>
<dbReference type="Pfam" id="PF25036">
    <property type="entry name" value="VPS13_VAB"/>
    <property type="match status" value="1"/>
</dbReference>
<organism evidence="7 8">
    <name type="scientific">Mytilus coruscus</name>
    <name type="common">Sea mussel</name>
    <dbReference type="NCBI Taxonomy" id="42192"/>
    <lineage>
        <taxon>Eukaryota</taxon>
        <taxon>Metazoa</taxon>
        <taxon>Spiralia</taxon>
        <taxon>Lophotrochozoa</taxon>
        <taxon>Mollusca</taxon>
        <taxon>Bivalvia</taxon>
        <taxon>Autobranchia</taxon>
        <taxon>Pteriomorphia</taxon>
        <taxon>Mytilida</taxon>
        <taxon>Mytiloidea</taxon>
        <taxon>Mytilidae</taxon>
        <taxon>Mytilinae</taxon>
        <taxon>Mytilus</taxon>
    </lineage>
</organism>
<name>A0A6J8EUG4_MYTCO</name>
<comment type="similarity">
    <text evidence="1">Belongs to the VPS13 family.</text>
</comment>
<evidence type="ECO:0000259" key="4">
    <source>
        <dbReference type="Pfam" id="PF12624"/>
    </source>
</evidence>
<evidence type="ECO:0000259" key="6">
    <source>
        <dbReference type="Pfam" id="PF25036"/>
    </source>
</evidence>
<dbReference type="EMBL" id="CACVKT020009964">
    <property type="protein sequence ID" value="CAC5424184.1"/>
    <property type="molecule type" value="Genomic_DNA"/>
</dbReference>
<evidence type="ECO:0000256" key="3">
    <source>
        <dbReference type="ARBA" id="ARBA00023055"/>
    </source>
</evidence>
<dbReference type="Proteomes" id="UP000507470">
    <property type="component" value="Unassembled WGS sequence"/>
</dbReference>
<keyword evidence="3" id="KW-0445">Lipid transport</keyword>
<reference evidence="7 8" key="1">
    <citation type="submission" date="2020-06" db="EMBL/GenBank/DDBJ databases">
        <authorList>
            <person name="Li R."/>
            <person name="Bekaert M."/>
        </authorList>
    </citation>
    <scope>NUCLEOTIDE SEQUENCE [LARGE SCALE GENOMIC DNA]</scope>
    <source>
        <strain evidence="8">wild</strain>
    </source>
</reference>
<proteinExistence type="inferred from homology"/>
<dbReference type="PANTHER" id="PTHR16166:SF93">
    <property type="entry name" value="INTERMEMBRANE LIPID TRANSFER PROTEIN VPS13"/>
    <property type="match status" value="1"/>
</dbReference>
<evidence type="ECO:0000313" key="7">
    <source>
        <dbReference type="EMBL" id="CAC5424184.1"/>
    </source>
</evidence>
<feature type="domain" description="Vacuolar protein sorting-associated protein 13 VPS13 adaptor binding" evidence="6">
    <location>
        <begin position="1021"/>
        <end position="1344"/>
    </location>
</feature>
<evidence type="ECO:0000259" key="5">
    <source>
        <dbReference type="Pfam" id="PF25033"/>
    </source>
</evidence>
<dbReference type="InterPro" id="IPR056747">
    <property type="entry name" value="VPS13-like_M"/>
</dbReference>
<keyword evidence="2" id="KW-0813">Transport</keyword>
<dbReference type="Pfam" id="PF12624">
    <property type="entry name" value="VPS13_N"/>
    <property type="match status" value="1"/>
</dbReference>
<dbReference type="InterPro" id="IPR009543">
    <property type="entry name" value="VPS13_VAB"/>
</dbReference>
<accession>A0A6J8EUG4</accession>
<gene>
    <name evidence="7" type="ORF">MCOR_56108</name>
</gene>
<dbReference type="GO" id="GO:0006623">
    <property type="term" value="P:protein targeting to vacuole"/>
    <property type="evidence" value="ECO:0007669"/>
    <property type="project" value="TreeGrafter"/>
</dbReference>
<dbReference type="InterPro" id="IPR026854">
    <property type="entry name" value="VPS13_N"/>
</dbReference>
<dbReference type="PANTHER" id="PTHR16166">
    <property type="entry name" value="VACUOLAR PROTEIN SORTING-ASSOCIATED PROTEIN VPS13"/>
    <property type="match status" value="1"/>
</dbReference>
<keyword evidence="8" id="KW-1185">Reference proteome</keyword>
<evidence type="ECO:0000313" key="8">
    <source>
        <dbReference type="Proteomes" id="UP000507470"/>
    </source>
</evidence>
<dbReference type="OrthoDB" id="428159at2759"/>
<feature type="domain" description="Chorein N-terminal" evidence="4">
    <location>
        <begin position="46"/>
        <end position="282"/>
    </location>
</feature>
<dbReference type="InterPro" id="IPR026847">
    <property type="entry name" value="VPS13"/>
</dbReference>
<dbReference type="Pfam" id="PF25033">
    <property type="entry name" value="VPS13_M"/>
    <property type="match status" value="1"/>
</dbReference>
<protein>
    <submittedName>
        <fullName evidence="7">VPS13A_C</fullName>
    </submittedName>
</protein>
<evidence type="ECO:0000256" key="1">
    <source>
        <dbReference type="ARBA" id="ARBA00006545"/>
    </source>
</evidence>
<evidence type="ECO:0000256" key="2">
    <source>
        <dbReference type="ARBA" id="ARBA00022448"/>
    </source>
</evidence>